<evidence type="ECO:0000313" key="3">
    <source>
        <dbReference type="Proteomes" id="UP000658514"/>
    </source>
</evidence>
<evidence type="ECO:0000259" key="1">
    <source>
        <dbReference type="Pfam" id="PF13354"/>
    </source>
</evidence>
<dbReference type="Gene3D" id="3.40.710.10">
    <property type="entry name" value="DD-peptidase/beta-lactamase superfamily"/>
    <property type="match status" value="1"/>
</dbReference>
<name>A0ABR8A3Q8_9CYAN</name>
<keyword evidence="2" id="KW-0378">Hydrolase</keyword>
<dbReference type="PANTHER" id="PTHR35333:SF3">
    <property type="entry name" value="BETA-LACTAMASE-TYPE TRANSPEPTIDASE FOLD CONTAINING PROTEIN"/>
    <property type="match status" value="1"/>
</dbReference>
<comment type="caution">
    <text evidence="2">The sequence shown here is derived from an EMBL/GenBank/DDBJ whole genome shotgun (WGS) entry which is preliminary data.</text>
</comment>
<dbReference type="PANTHER" id="PTHR35333">
    <property type="entry name" value="BETA-LACTAMASE"/>
    <property type="match status" value="1"/>
</dbReference>
<dbReference type="InterPro" id="IPR000871">
    <property type="entry name" value="Beta-lactam_class-A"/>
</dbReference>
<dbReference type="Pfam" id="PF13354">
    <property type="entry name" value="Beta-lactamase2"/>
    <property type="match status" value="1"/>
</dbReference>
<organism evidence="2 3">
    <name type="scientific">Calothrix parietina FACHB-288</name>
    <dbReference type="NCBI Taxonomy" id="2692896"/>
    <lineage>
        <taxon>Bacteria</taxon>
        <taxon>Bacillati</taxon>
        <taxon>Cyanobacteriota</taxon>
        <taxon>Cyanophyceae</taxon>
        <taxon>Nostocales</taxon>
        <taxon>Calotrichaceae</taxon>
        <taxon>Calothrix</taxon>
    </lineage>
</organism>
<dbReference type="EMBL" id="JACJQH010000004">
    <property type="protein sequence ID" value="MBD2194601.1"/>
    <property type="molecule type" value="Genomic_DNA"/>
</dbReference>
<protein>
    <submittedName>
        <fullName evidence="2">Serine hydrolase</fullName>
    </submittedName>
</protein>
<proteinExistence type="predicted"/>
<feature type="domain" description="Beta-lactamase class A catalytic" evidence="1">
    <location>
        <begin position="147"/>
        <end position="286"/>
    </location>
</feature>
<dbReference type="SUPFAM" id="SSF56601">
    <property type="entry name" value="beta-lactamase/transpeptidase-like"/>
    <property type="match status" value="1"/>
</dbReference>
<accession>A0ABR8A3Q8</accession>
<gene>
    <name evidence="2" type="ORF">H6G24_03700</name>
</gene>
<sequence length="318" mass="35724">MIFFRKDEQLENLGSSILEATWAEFPTLARNQIALTWIVYDPPVLVNTGGALTPDAFWNHTVRGFTYRGVERIYPASVVKLFYLVAVHEWLDKGMVQPSKELERAMGDMIVDSSNDATSLIVDVLTGTTSGPELPPGPFETWKSQRNFINRYYQSLGWEEMQTINVCQKTWGDGPYGRERAFYGEMLENRNMLTTNAIARLLHSIVGGVAVSSARSQAMMGLLQRSLKSEDLPTDVEEDQVTGFIGGGIPQDAQIWSKAGWTNQVRHDAAYIEIRDRHPYLLVLFTEGKANAKNREILPYVSRLISEAVSSLSIENRG</sequence>
<dbReference type="InterPro" id="IPR012338">
    <property type="entry name" value="Beta-lactam/transpept-like"/>
</dbReference>
<dbReference type="RefSeq" id="WP_190538651.1">
    <property type="nucleotide sequence ID" value="NZ_CAWPNO010000073.1"/>
</dbReference>
<keyword evidence="3" id="KW-1185">Reference proteome</keyword>
<dbReference type="InterPro" id="IPR045155">
    <property type="entry name" value="Beta-lactam_cat"/>
</dbReference>
<dbReference type="Proteomes" id="UP000658514">
    <property type="component" value="Unassembled WGS sequence"/>
</dbReference>
<evidence type="ECO:0000313" key="2">
    <source>
        <dbReference type="EMBL" id="MBD2194601.1"/>
    </source>
</evidence>
<dbReference type="GO" id="GO:0016787">
    <property type="term" value="F:hydrolase activity"/>
    <property type="evidence" value="ECO:0007669"/>
    <property type="project" value="UniProtKB-KW"/>
</dbReference>
<reference evidence="2 3" key="1">
    <citation type="journal article" date="2020" name="ISME J.">
        <title>Comparative genomics reveals insights into cyanobacterial evolution and habitat adaptation.</title>
        <authorList>
            <person name="Chen M.Y."/>
            <person name="Teng W.K."/>
            <person name="Zhao L."/>
            <person name="Hu C.X."/>
            <person name="Zhou Y.K."/>
            <person name="Han B.P."/>
            <person name="Song L.R."/>
            <person name="Shu W.S."/>
        </authorList>
    </citation>
    <scope>NUCLEOTIDE SEQUENCE [LARGE SCALE GENOMIC DNA]</scope>
    <source>
        <strain evidence="2 3">FACHB-288</strain>
    </source>
</reference>